<sequence>MGWGVAGATSAASLQLAPTSITLHAGQQADGLWLTNSGSAPMQVQARVYRWTQREGRDELQPTDDLLVSPPMRGLAAGEKQLLRVVRAVPPPAGSEVGYRVIVDELPSFDPAKTGTQFVLRYSVPIFLTPNDGRDKPPAPRLQARLSANAQGEAVLEVSNSGEGHAQIADLALAGSGAPQALQDGLLGYVLPGQTMRWPLGKALREVEGSPLLARINGEPAQRPLPLAAAPR</sequence>
<comment type="caution">
    <text evidence="2">The sequence shown here is derived from an EMBL/GenBank/DDBJ whole genome shotgun (WGS) entry which is preliminary data.</text>
</comment>
<dbReference type="PANTHER" id="PTHR30251:SF4">
    <property type="entry name" value="SLR1668 PROTEIN"/>
    <property type="match status" value="1"/>
</dbReference>
<dbReference type="STRING" id="676599.ARC20_02515"/>
<dbReference type="Gene3D" id="2.60.40.10">
    <property type="entry name" value="Immunoglobulins"/>
    <property type="match status" value="1"/>
</dbReference>
<dbReference type="AlphaFoldDB" id="A0A0R0B1Z3"/>
<feature type="domain" description="Pili assembly chaperone N-terminal" evidence="1">
    <location>
        <begin position="14"/>
        <end position="131"/>
    </location>
</feature>
<dbReference type="PANTHER" id="PTHR30251">
    <property type="entry name" value="PILUS ASSEMBLY CHAPERONE"/>
    <property type="match status" value="1"/>
</dbReference>
<dbReference type="GO" id="GO:0071555">
    <property type="term" value="P:cell wall organization"/>
    <property type="evidence" value="ECO:0007669"/>
    <property type="project" value="InterPro"/>
</dbReference>
<dbReference type="SUPFAM" id="SSF49354">
    <property type="entry name" value="PapD-like"/>
    <property type="match status" value="1"/>
</dbReference>
<dbReference type="Pfam" id="PF00345">
    <property type="entry name" value="PapD_N"/>
    <property type="match status" value="1"/>
</dbReference>
<evidence type="ECO:0000259" key="1">
    <source>
        <dbReference type="Pfam" id="PF00345"/>
    </source>
</evidence>
<keyword evidence="3" id="KW-1185">Reference proteome</keyword>
<organism evidence="2 3">
    <name type="scientific">Stenotrophomonas panacihumi</name>
    <dbReference type="NCBI Taxonomy" id="676599"/>
    <lineage>
        <taxon>Bacteria</taxon>
        <taxon>Pseudomonadati</taxon>
        <taxon>Pseudomonadota</taxon>
        <taxon>Gammaproteobacteria</taxon>
        <taxon>Lysobacterales</taxon>
        <taxon>Lysobacteraceae</taxon>
        <taxon>Stenotrophomonas</taxon>
    </lineage>
</organism>
<evidence type="ECO:0000313" key="2">
    <source>
        <dbReference type="EMBL" id="KRG48330.1"/>
    </source>
</evidence>
<accession>A0A0R0B1Z3</accession>
<reference evidence="2 3" key="1">
    <citation type="submission" date="2015-10" db="EMBL/GenBank/DDBJ databases">
        <title>Genome sequencing and analysis of members of genus Stenotrophomonas.</title>
        <authorList>
            <person name="Patil P.P."/>
            <person name="Midha S."/>
            <person name="Patil P.B."/>
        </authorList>
    </citation>
    <scope>NUCLEOTIDE SEQUENCE [LARGE SCALE GENOMIC DNA]</scope>
    <source>
        <strain evidence="2 3">JCM 16536</strain>
    </source>
</reference>
<dbReference type="Proteomes" id="UP000051802">
    <property type="component" value="Unassembled WGS sequence"/>
</dbReference>
<dbReference type="OrthoDB" id="511700at2"/>
<evidence type="ECO:0000313" key="3">
    <source>
        <dbReference type="Proteomes" id="UP000051802"/>
    </source>
</evidence>
<protein>
    <submittedName>
        <fullName evidence="2">Pilus assembly protein</fullName>
    </submittedName>
</protein>
<dbReference type="InterPro" id="IPR050643">
    <property type="entry name" value="Periplasmic_pilus_chap"/>
</dbReference>
<dbReference type="EMBL" id="LLXU01000013">
    <property type="protein sequence ID" value="KRG48330.1"/>
    <property type="molecule type" value="Genomic_DNA"/>
</dbReference>
<dbReference type="InterPro" id="IPR016147">
    <property type="entry name" value="Pili_assmbl_chaperone_N"/>
</dbReference>
<dbReference type="InterPro" id="IPR013783">
    <property type="entry name" value="Ig-like_fold"/>
</dbReference>
<dbReference type="GO" id="GO:0030288">
    <property type="term" value="C:outer membrane-bounded periplasmic space"/>
    <property type="evidence" value="ECO:0007669"/>
    <property type="project" value="InterPro"/>
</dbReference>
<proteinExistence type="predicted"/>
<gene>
    <name evidence="2" type="ORF">ARC20_02515</name>
</gene>
<dbReference type="InterPro" id="IPR008962">
    <property type="entry name" value="PapD-like_sf"/>
</dbReference>
<name>A0A0R0B1Z3_9GAMM</name>